<evidence type="ECO:0000313" key="2">
    <source>
        <dbReference type="EMBL" id="KAH9812177.1"/>
    </source>
</evidence>
<sequence>MTMTLPRPSNCGTRPAYLDNLFRDNMPYGHPQTRNPHHSTSSSISTSSSSSSTCDLRLPPSNQRPLSPAFEEGNGEDDTSIRSARLNHSPRFHLRDIFHRRTPPSSTKHTPGRSDPPATETPPGHHHAFRRPSLPKLQTSFTAPARKSSLASRDKPLPRAPSPPAQEIKCHRCYYFAARHCNGWVMGGNHGDACEQCLVSLRTQSSSTGIFADGFLNSKRVSSAPRERVCP</sequence>
<dbReference type="EMBL" id="RIBY02002467">
    <property type="protein sequence ID" value="KAH9812177.1"/>
    <property type="molecule type" value="Genomic_DNA"/>
</dbReference>
<name>A0A9W7SJH8_9PEZI</name>
<gene>
    <name evidence="2" type="ORF">Tdes44962_MAKER05818</name>
</gene>
<dbReference type="AlphaFoldDB" id="A0A9W7SJH8"/>
<proteinExistence type="predicted"/>
<dbReference type="OrthoDB" id="3884218at2759"/>
<accession>A0A9W7SJH8</accession>
<organism evidence="2 3">
    <name type="scientific">Teratosphaeria destructans</name>
    <dbReference type="NCBI Taxonomy" id="418781"/>
    <lineage>
        <taxon>Eukaryota</taxon>
        <taxon>Fungi</taxon>
        <taxon>Dikarya</taxon>
        <taxon>Ascomycota</taxon>
        <taxon>Pezizomycotina</taxon>
        <taxon>Dothideomycetes</taxon>
        <taxon>Dothideomycetidae</taxon>
        <taxon>Mycosphaerellales</taxon>
        <taxon>Teratosphaeriaceae</taxon>
        <taxon>Teratosphaeria</taxon>
    </lineage>
</organism>
<comment type="caution">
    <text evidence="2">The sequence shown here is derived from an EMBL/GenBank/DDBJ whole genome shotgun (WGS) entry which is preliminary data.</text>
</comment>
<feature type="compositionally biased region" description="Low complexity" evidence="1">
    <location>
        <begin position="39"/>
        <end position="53"/>
    </location>
</feature>
<reference evidence="2 3" key="1">
    <citation type="journal article" date="2018" name="IMA Fungus">
        <title>IMA Genome-F 10: Nine draft genome sequences of Claviceps purpurea s.lat., including C. arundinis, C. humidiphila, and C. cf. spartinae, pseudomolecules for the pitch canker pathogen Fusarium circinatum, draft genome of Davidsoniella eucalypti, Grosmannia galeiformis, Quambalaria eucalypti, and Teratosphaeria destructans.</title>
        <authorList>
            <person name="Wingfield B.D."/>
            <person name="Liu M."/>
            <person name="Nguyen H.D."/>
            <person name="Lane F.A."/>
            <person name="Morgan S.W."/>
            <person name="De Vos L."/>
            <person name="Wilken P.M."/>
            <person name="Duong T.A."/>
            <person name="Aylward J."/>
            <person name="Coetzee M.P."/>
            <person name="Dadej K."/>
            <person name="De Beer Z.W."/>
            <person name="Findlay W."/>
            <person name="Havenga M."/>
            <person name="Kolarik M."/>
            <person name="Menzies J.G."/>
            <person name="Naidoo K."/>
            <person name="Pochopski O."/>
            <person name="Shoukouhi P."/>
            <person name="Santana Q.C."/>
            <person name="Seifert K.A."/>
            <person name="Soal N."/>
            <person name="Steenkamp E.T."/>
            <person name="Tatham C.T."/>
            <person name="van der Nest M.A."/>
            <person name="Wingfield M.J."/>
        </authorList>
    </citation>
    <scope>NUCLEOTIDE SEQUENCE [LARGE SCALE GENOMIC DNA]</scope>
    <source>
        <strain evidence="2">CMW44962</strain>
    </source>
</reference>
<dbReference type="Proteomes" id="UP001138500">
    <property type="component" value="Unassembled WGS sequence"/>
</dbReference>
<protein>
    <submittedName>
        <fullName evidence="2">Uncharacterized protein</fullName>
    </submittedName>
</protein>
<feature type="region of interest" description="Disordered" evidence="1">
    <location>
        <begin position="1"/>
        <end position="164"/>
    </location>
</feature>
<reference evidence="2 3" key="2">
    <citation type="journal article" date="2021" name="Curr. Genet.">
        <title>Genetic response to nitrogen starvation in the aggressive Eucalyptus foliar pathogen Teratosphaeria destructans.</title>
        <authorList>
            <person name="Havenga M."/>
            <person name="Wingfield B.D."/>
            <person name="Wingfield M.J."/>
            <person name="Dreyer L.L."/>
            <person name="Roets F."/>
            <person name="Aylward J."/>
        </authorList>
    </citation>
    <scope>NUCLEOTIDE SEQUENCE [LARGE SCALE GENOMIC DNA]</scope>
    <source>
        <strain evidence="2">CMW44962</strain>
    </source>
</reference>
<evidence type="ECO:0000256" key="1">
    <source>
        <dbReference type="SAM" id="MobiDB-lite"/>
    </source>
</evidence>
<keyword evidence="3" id="KW-1185">Reference proteome</keyword>
<evidence type="ECO:0000313" key="3">
    <source>
        <dbReference type="Proteomes" id="UP001138500"/>
    </source>
</evidence>